<evidence type="ECO:0000313" key="7">
    <source>
        <dbReference type="Proteomes" id="UP001307705"/>
    </source>
</evidence>
<dbReference type="Pfam" id="PF07690">
    <property type="entry name" value="MFS_1"/>
    <property type="match status" value="1"/>
</dbReference>
<feature type="transmembrane region" description="Helical" evidence="4">
    <location>
        <begin position="222"/>
        <end position="244"/>
    </location>
</feature>
<feature type="transmembrane region" description="Helical" evidence="4">
    <location>
        <begin position="256"/>
        <end position="273"/>
    </location>
</feature>
<organism evidence="6 7">
    <name type="scientific">Algoriphagus taiwanensis</name>
    <dbReference type="NCBI Taxonomy" id="1445656"/>
    <lineage>
        <taxon>Bacteria</taxon>
        <taxon>Pseudomonadati</taxon>
        <taxon>Bacteroidota</taxon>
        <taxon>Cytophagia</taxon>
        <taxon>Cytophagales</taxon>
        <taxon>Cyclobacteriaceae</taxon>
        <taxon>Algoriphagus</taxon>
    </lineage>
</organism>
<gene>
    <name evidence="6" type="ORF">Ataiwa_33240</name>
</gene>
<feature type="domain" description="Major facilitator superfamily (MFS) profile" evidence="5">
    <location>
        <begin position="23"/>
        <end position="399"/>
    </location>
</feature>
<evidence type="ECO:0000256" key="1">
    <source>
        <dbReference type="ARBA" id="ARBA00022692"/>
    </source>
</evidence>
<keyword evidence="2 4" id="KW-1133">Transmembrane helix</keyword>
<sequence length="405" mass="44302">MDLNRFVLTFVQMRLTPSFFTFDFFLLCLSNFLFFSSFNMIIPELPAYLSSLGGEDYKGLIIALFTLSAGLSRPFSGKLADKVGRIPVMMFGASVCFVVGLLYPLLTFVSGFLFLRFAHGFSAGFTPTGASAYVADIVPFQKRGEAMGIQSLFGSLGMAAGPAVGGWLAGFWSIDWIFYCSAFTAIFSILILIKLKETLEEREKLSARLFKLNKEEIIETRVLLPSVVLFLSVFSFGVVLTIIPDFSTHLGIQNKGLFFAVFTLSSLGIRLIAGRTSDKYGRVVVMRVASICMVAAMAAIALAESKTILLASGVLFGAAVGMYSPTTTAWVVDLSLDKYRGRALATMYIFLESGIGVGALISGWLYSNSTSNFKLVFLTAAGFAFLSFLILIFTKRDRKLSQSHQ</sequence>
<dbReference type="PROSITE" id="PS50850">
    <property type="entry name" value="MFS"/>
    <property type="match status" value="1"/>
</dbReference>
<feature type="transmembrane region" description="Helical" evidence="4">
    <location>
        <begin position="309"/>
        <end position="332"/>
    </location>
</feature>
<dbReference type="PANTHER" id="PTHR23531">
    <property type="entry name" value="QUINOLENE RESISTANCE PROTEIN NORA"/>
    <property type="match status" value="1"/>
</dbReference>
<reference evidence="6 7" key="1">
    <citation type="submission" date="2023-08" db="EMBL/GenBank/DDBJ databases">
        <title>Draft genome sequence of Algoriphagus taiwanensis.</title>
        <authorList>
            <person name="Takatani N."/>
            <person name="Hosokawa M."/>
            <person name="Sawabe T."/>
        </authorList>
    </citation>
    <scope>NUCLEOTIDE SEQUENCE [LARGE SCALE GENOMIC DNA]</scope>
    <source>
        <strain evidence="6 7">JCM 19755</strain>
    </source>
</reference>
<evidence type="ECO:0000259" key="5">
    <source>
        <dbReference type="PROSITE" id="PS50850"/>
    </source>
</evidence>
<keyword evidence="1 4" id="KW-0812">Transmembrane</keyword>
<dbReference type="EMBL" id="BTPE01000013">
    <property type="protein sequence ID" value="GMQ35051.1"/>
    <property type="molecule type" value="Genomic_DNA"/>
</dbReference>
<dbReference type="InterPro" id="IPR011701">
    <property type="entry name" value="MFS"/>
</dbReference>
<feature type="transmembrane region" description="Helical" evidence="4">
    <location>
        <begin position="152"/>
        <end position="170"/>
    </location>
</feature>
<evidence type="ECO:0000256" key="2">
    <source>
        <dbReference type="ARBA" id="ARBA00022989"/>
    </source>
</evidence>
<feature type="transmembrane region" description="Helical" evidence="4">
    <location>
        <begin position="373"/>
        <end position="393"/>
    </location>
</feature>
<keyword evidence="7" id="KW-1185">Reference proteome</keyword>
<feature type="transmembrane region" description="Helical" evidence="4">
    <location>
        <begin position="121"/>
        <end position="140"/>
    </location>
</feature>
<dbReference type="InterPro" id="IPR036259">
    <property type="entry name" value="MFS_trans_sf"/>
</dbReference>
<feature type="transmembrane region" description="Helical" evidence="4">
    <location>
        <begin position="88"/>
        <end position="115"/>
    </location>
</feature>
<dbReference type="Gene3D" id="1.20.1250.20">
    <property type="entry name" value="MFS general substrate transporter like domains"/>
    <property type="match status" value="2"/>
</dbReference>
<feature type="transmembrane region" description="Helical" evidence="4">
    <location>
        <begin position="344"/>
        <end position="367"/>
    </location>
</feature>
<evidence type="ECO:0000256" key="4">
    <source>
        <dbReference type="SAM" id="Phobius"/>
    </source>
</evidence>
<accession>A0ABQ6Q4E5</accession>
<dbReference type="InterPro" id="IPR020846">
    <property type="entry name" value="MFS_dom"/>
</dbReference>
<evidence type="ECO:0000256" key="3">
    <source>
        <dbReference type="ARBA" id="ARBA00023136"/>
    </source>
</evidence>
<dbReference type="CDD" id="cd17489">
    <property type="entry name" value="MFS_YfcJ_like"/>
    <property type="match status" value="1"/>
</dbReference>
<feature type="transmembrane region" description="Helical" evidence="4">
    <location>
        <begin position="285"/>
        <end position="303"/>
    </location>
</feature>
<comment type="caution">
    <text evidence="6">The sequence shown here is derived from an EMBL/GenBank/DDBJ whole genome shotgun (WGS) entry which is preliminary data.</text>
</comment>
<feature type="transmembrane region" description="Helical" evidence="4">
    <location>
        <begin position="20"/>
        <end position="42"/>
    </location>
</feature>
<proteinExistence type="predicted"/>
<dbReference type="InterPro" id="IPR052714">
    <property type="entry name" value="MFS_Exporter"/>
</dbReference>
<dbReference type="SUPFAM" id="SSF103473">
    <property type="entry name" value="MFS general substrate transporter"/>
    <property type="match status" value="1"/>
</dbReference>
<name>A0ABQ6Q4E5_9BACT</name>
<protein>
    <submittedName>
        <fullName evidence="6">MFS transporter</fullName>
    </submittedName>
</protein>
<feature type="transmembrane region" description="Helical" evidence="4">
    <location>
        <begin position="176"/>
        <end position="195"/>
    </location>
</feature>
<dbReference type="PANTHER" id="PTHR23531:SF1">
    <property type="entry name" value="QUINOLENE RESISTANCE PROTEIN NORA"/>
    <property type="match status" value="1"/>
</dbReference>
<evidence type="ECO:0000313" key="6">
    <source>
        <dbReference type="EMBL" id="GMQ35051.1"/>
    </source>
</evidence>
<keyword evidence="3 4" id="KW-0472">Membrane</keyword>
<dbReference type="Proteomes" id="UP001307705">
    <property type="component" value="Unassembled WGS sequence"/>
</dbReference>